<feature type="region of interest" description="Disordered" evidence="1">
    <location>
        <begin position="363"/>
        <end position="404"/>
    </location>
</feature>
<accession>A0A934NNV6</accession>
<name>A0A934NNV6_9NOCA</name>
<keyword evidence="3" id="KW-1185">Reference proteome</keyword>
<dbReference type="Proteomes" id="UP000655868">
    <property type="component" value="Unassembled WGS sequence"/>
</dbReference>
<organism evidence="2 3">
    <name type="scientific">Antrihabitans stalagmiti</name>
    <dbReference type="NCBI Taxonomy" id="2799499"/>
    <lineage>
        <taxon>Bacteria</taxon>
        <taxon>Bacillati</taxon>
        <taxon>Actinomycetota</taxon>
        <taxon>Actinomycetes</taxon>
        <taxon>Mycobacteriales</taxon>
        <taxon>Nocardiaceae</taxon>
        <taxon>Antrihabitans</taxon>
    </lineage>
</organism>
<feature type="compositionally biased region" description="Basic and acidic residues" evidence="1">
    <location>
        <begin position="363"/>
        <end position="375"/>
    </location>
</feature>
<proteinExistence type="predicted"/>
<feature type="compositionally biased region" description="Low complexity" evidence="1">
    <location>
        <begin position="172"/>
        <end position="186"/>
    </location>
</feature>
<dbReference type="EMBL" id="JAEMNV010000002">
    <property type="protein sequence ID" value="MBJ8338590.1"/>
    <property type="molecule type" value="Genomic_DNA"/>
</dbReference>
<feature type="region of interest" description="Disordered" evidence="1">
    <location>
        <begin position="159"/>
        <end position="189"/>
    </location>
</feature>
<dbReference type="AlphaFoldDB" id="A0A934NNV6"/>
<comment type="caution">
    <text evidence="2">The sequence shown here is derived from an EMBL/GenBank/DDBJ whole genome shotgun (WGS) entry which is preliminary data.</text>
</comment>
<evidence type="ECO:0008006" key="4">
    <source>
        <dbReference type="Google" id="ProtNLM"/>
    </source>
</evidence>
<evidence type="ECO:0000313" key="2">
    <source>
        <dbReference type="EMBL" id="MBJ8338590.1"/>
    </source>
</evidence>
<reference evidence="2" key="1">
    <citation type="submission" date="2020-12" db="EMBL/GenBank/DDBJ databases">
        <title>Antrihabitans popcorni sp. nov. and Antrihabitans auranticaus sp. nov., isolated from a larva cave.</title>
        <authorList>
            <person name="Lee S.D."/>
            <person name="Kim I.S."/>
        </authorList>
    </citation>
    <scope>NUCLEOTIDE SEQUENCE</scope>
    <source>
        <strain evidence="2">YC3-6</strain>
    </source>
</reference>
<gene>
    <name evidence="2" type="ORF">JGU71_06815</name>
</gene>
<evidence type="ECO:0000313" key="3">
    <source>
        <dbReference type="Proteomes" id="UP000655868"/>
    </source>
</evidence>
<feature type="compositionally biased region" description="Basic and acidic residues" evidence="1">
    <location>
        <begin position="389"/>
        <end position="398"/>
    </location>
</feature>
<sequence>MAILLVLLGVWVTANPSSTKGTAYPIPELVAQAELNEATFALAQAEGAQYSGTFTPTEDLPPIDFEDLTVSNSGTMHGTIVLEGIPAEIVTINGDTLVKASNDFWFSILTTDYTGEFTDKWTRLQDDFFGVDLSNVLAPSNLAWSIQGLQDRTAGDVVAGPDALPNARQPLTSSTAASESTPEGTEVSVGPFATYVGGAGSIPNRVKGPVNSPNAKGGNIDAEIDPVDAAEVERLYQFIEQVTRDLVNAADAAMSFSMDSNTSLGNCNNTSCSILTVVTNTLTGADRSTINVHVRTDFNVDGVPTKSCDENTTMPANGQVSVFCNASYFADPEQRHNLEAWAKVTAHAYAETDIQAIINIVDGQKKRDTSPDELRGPGTWRQQPAKNGPDNRRYHEQNTGRPSDFGYVVNGVPFDGRAADGTLLQVQGAGFGSHIGPDGALDPNWPGTQQLVKRGRDQVQAAGSAPIRWVFAEEAAAAAGERALREAGLTQIVVTFVPGR</sequence>
<evidence type="ECO:0000256" key="1">
    <source>
        <dbReference type="SAM" id="MobiDB-lite"/>
    </source>
</evidence>
<protein>
    <recommendedName>
        <fullName evidence="4">Tox-REase-5 domain-containing protein</fullName>
    </recommendedName>
</protein>